<gene>
    <name evidence="1" type="ORF">AVDCRST_MAG88-2553</name>
</gene>
<reference evidence="1" key="1">
    <citation type="submission" date="2020-02" db="EMBL/GenBank/DDBJ databases">
        <authorList>
            <person name="Meier V. D."/>
        </authorList>
    </citation>
    <scope>NUCLEOTIDE SEQUENCE</scope>
    <source>
        <strain evidence="1">AVDCRST_MAG88</strain>
    </source>
</reference>
<name>A0A6J4VEK9_9BACT</name>
<feature type="non-terminal residue" evidence="1">
    <location>
        <position position="37"/>
    </location>
</feature>
<dbReference type="AlphaFoldDB" id="A0A6J4VEK9"/>
<dbReference type="EMBL" id="CADCWM010000633">
    <property type="protein sequence ID" value="CAA9573277.1"/>
    <property type="molecule type" value="Genomic_DNA"/>
</dbReference>
<sequence>ASRQTGPGAYRSDRRGWRPVEVVPCTARGSLRRPPAL</sequence>
<evidence type="ECO:0000313" key="1">
    <source>
        <dbReference type="EMBL" id="CAA9573277.1"/>
    </source>
</evidence>
<proteinExistence type="predicted"/>
<organism evidence="1">
    <name type="scientific">uncultured Thermomicrobiales bacterium</name>
    <dbReference type="NCBI Taxonomy" id="1645740"/>
    <lineage>
        <taxon>Bacteria</taxon>
        <taxon>Pseudomonadati</taxon>
        <taxon>Thermomicrobiota</taxon>
        <taxon>Thermomicrobia</taxon>
        <taxon>Thermomicrobiales</taxon>
        <taxon>environmental samples</taxon>
    </lineage>
</organism>
<accession>A0A6J4VEK9</accession>
<feature type="non-terminal residue" evidence="1">
    <location>
        <position position="1"/>
    </location>
</feature>
<protein>
    <submittedName>
        <fullName evidence="1">Uncharacterized protein</fullName>
    </submittedName>
</protein>